<feature type="region of interest" description="Disordered" evidence="6">
    <location>
        <begin position="294"/>
        <end position="317"/>
    </location>
</feature>
<evidence type="ECO:0000313" key="10">
    <source>
        <dbReference type="Proteomes" id="UP000249056"/>
    </source>
</evidence>
<evidence type="ECO:0000313" key="9">
    <source>
        <dbReference type="EMBL" id="RAL62441.1"/>
    </source>
</evidence>
<evidence type="ECO:0000256" key="2">
    <source>
        <dbReference type="ARBA" id="ARBA00022692"/>
    </source>
</evidence>
<dbReference type="EMBL" id="QKRW01000024">
    <property type="protein sequence ID" value="RAL62441.1"/>
    <property type="molecule type" value="Genomic_DNA"/>
</dbReference>
<accession>A0A395IQP5</accession>
<feature type="domain" description="Rhodopsin" evidence="8">
    <location>
        <begin position="2"/>
        <end position="229"/>
    </location>
</feature>
<dbReference type="InterPro" id="IPR052337">
    <property type="entry name" value="SAT4-like"/>
</dbReference>
<dbReference type="Proteomes" id="UP000249056">
    <property type="component" value="Unassembled WGS sequence"/>
</dbReference>
<keyword evidence="4 7" id="KW-0472">Membrane</keyword>
<feature type="transmembrane region" description="Helical" evidence="7">
    <location>
        <begin position="7"/>
        <end position="26"/>
    </location>
</feature>
<feature type="transmembrane region" description="Helical" evidence="7">
    <location>
        <begin position="144"/>
        <end position="162"/>
    </location>
</feature>
<evidence type="ECO:0000256" key="7">
    <source>
        <dbReference type="SAM" id="Phobius"/>
    </source>
</evidence>
<organism evidence="9 10">
    <name type="scientific">Monilinia fructigena</name>
    <dbReference type="NCBI Taxonomy" id="38457"/>
    <lineage>
        <taxon>Eukaryota</taxon>
        <taxon>Fungi</taxon>
        <taxon>Dikarya</taxon>
        <taxon>Ascomycota</taxon>
        <taxon>Pezizomycotina</taxon>
        <taxon>Leotiomycetes</taxon>
        <taxon>Helotiales</taxon>
        <taxon>Sclerotiniaceae</taxon>
        <taxon>Monilinia</taxon>
    </lineage>
</organism>
<dbReference type="GO" id="GO:0016020">
    <property type="term" value="C:membrane"/>
    <property type="evidence" value="ECO:0007669"/>
    <property type="project" value="UniProtKB-SubCell"/>
</dbReference>
<dbReference type="Pfam" id="PF20684">
    <property type="entry name" value="Fung_rhodopsin"/>
    <property type="match status" value="1"/>
</dbReference>
<evidence type="ECO:0000256" key="1">
    <source>
        <dbReference type="ARBA" id="ARBA00004141"/>
    </source>
</evidence>
<gene>
    <name evidence="9" type="ORF">DID88_005007</name>
</gene>
<protein>
    <recommendedName>
        <fullName evidence="8">Rhodopsin domain-containing protein</fullName>
    </recommendedName>
</protein>
<feature type="transmembrane region" description="Helical" evidence="7">
    <location>
        <begin position="174"/>
        <end position="195"/>
    </location>
</feature>
<dbReference type="InterPro" id="IPR049326">
    <property type="entry name" value="Rhodopsin_dom_fungi"/>
</dbReference>
<comment type="subcellular location">
    <subcellularLocation>
        <location evidence="1">Membrane</location>
        <topology evidence="1">Multi-pass membrane protein</topology>
    </subcellularLocation>
</comment>
<dbReference type="OrthoDB" id="3903189at2759"/>
<comment type="caution">
    <text evidence="9">The sequence shown here is derived from an EMBL/GenBank/DDBJ whole genome shotgun (WGS) entry which is preliminary data.</text>
</comment>
<keyword evidence="2 7" id="KW-0812">Transmembrane</keyword>
<feature type="transmembrane region" description="Helical" evidence="7">
    <location>
        <begin position="215"/>
        <end position="233"/>
    </location>
</feature>
<evidence type="ECO:0000256" key="6">
    <source>
        <dbReference type="SAM" id="MobiDB-lite"/>
    </source>
</evidence>
<reference evidence="9 10" key="1">
    <citation type="submission" date="2018-06" db="EMBL/GenBank/DDBJ databases">
        <title>Genome Sequence of the Brown Rot Fungal Pathogen Monilinia fructigena.</title>
        <authorList>
            <person name="Landi L."/>
            <person name="De Miccolis Angelini R.M."/>
            <person name="Pollastro S."/>
            <person name="Abate D."/>
            <person name="Faretra F."/>
            <person name="Romanazzi G."/>
        </authorList>
    </citation>
    <scope>NUCLEOTIDE SEQUENCE [LARGE SCALE GENOMIC DNA]</scope>
    <source>
        <strain evidence="9 10">Mfrg269</strain>
    </source>
</reference>
<evidence type="ECO:0000259" key="8">
    <source>
        <dbReference type="Pfam" id="PF20684"/>
    </source>
</evidence>
<evidence type="ECO:0000256" key="4">
    <source>
        <dbReference type="ARBA" id="ARBA00023136"/>
    </source>
</evidence>
<keyword evidence="3 7" id="KW-1133">Transmembrane helix</keyword>
<name>A0A395IQP5_9HELO</name>
<evidence type="ECO:0000256" key="5">
    <source>
        <dbReference type="ARBA" id="ARBA00038359"/>
    </source>
</evidence>
<keyword evidence="10" id="KW-1185">Reference proteome</keyword>
<evidence type="ECO:0000256" key="3">
    <source>
        <dbReference type="ARBA" id="ARBA00022989"/>
    </source>
</evidence>
<dbReference type="AlphaFoldDB" id="A0A395IQP5"/>
<feature type="transmembrane region" description="Helical" evidence="7">
    <location>
        <begin position="52"/>
        <end position="80"/>
    </location>
</feature>
<sequence>MRIEDWLMCVSMCFYSVLLVLINVSARYETNLFPPEQLASILADPDDVASRVYGSIIVIPLEQCMLASTWCVKVCIWLFLWRLCRNLPNLQMALKILMGYIITGYIVIMFVYYVGVCRPFKQYWAVPVENEQCATYQHYSIVQMVFNISSDLGLILIPLHMFYIARLPPLRKAILMAVFSLAVFTILAAILNKYYNFASPMTTTYQLWYIRESSVAIWVGNLICCWQIVQKVFKAHSFDNQKAEIEMHPEMVARMQHPSHYTENGSPKPKDWMDQLVARRKRMGEFLSINTTRVTNRGTGRSGDHLNSTSDQGALANSRGDISLMTFEKGDEEAISPTLAYRENEKIA</sequence>
<dbReference type="PANTHER" id="PTHR33048">
    <property type="entry name" value="PTH11-LIKE INTEGRAL MEMBRANE PROTEIN (AFU_ORTHOLOGUE AFUA_5G11245)"/>
    <property type="match status" value="1"/>
</dbReference>
<proteinExistence type="inferred from homology"/>
<dbReference type="PANTHER" id="PTHR33048:SF110">
    <property type="entry name" value="UBID FAMILY DECARBOXYLASE"/>
    <property type="match status" value="1"/>
</dbReference>
<comment type="similarity">
    <text evidence="5">Belongs to the SAT4 family.</text>
</comment>
<feature type="transmembrane region" description="Helical" evidence="7">
    <location>
        <begin position="92"/>
        <end position="114"/>
    </location>
</feature>